<feature type="compositionally biased region" description="Basic and acidic residues" evidence="1">
    <location>
        <begin position="19"/>
        <end position="34"/>
    </location>
</feature>
<accession>A0ABT6MZ45</accession>
<gene>
    <name evidence="3" type="ORF">QGN17_05775</name>
</gene>
<comment type="caution">
    <text evidence="3">The sequence shown here is derived from an EMBL/GenBank/DDBJ whole genome shotgun (WGS) entry which is preliminary data.</text>
</comment>
<keyword evidence="2" id="KW-0472">Membrane</keyword>
<dbReference type="Proteomes" id="UP001160625">
    <property type="component" value="Unassembled WGS sequence"/>
</dbReference>
<feature type="region of interest" description="Disordered" evidence="1">
    <location>
        <begin position="1"/>
        <end position="102"/>
    </location>
</feature>
<keyword evidence="2" id="KW-1133">Transmembrane helix</keyword>
<evidence type="ECO:0000256" key="2">
    <source>
        <dbReference type="SAM" id="Phobius"/>
    </source>
</evidence>
<name>A0ABT6MZ45_9SPHN</name>
<sequence length="133" mass="14057">MTDRKADGAMAAHPVPPVREADDAQDHPALRENPSDEQAMADIANDESFPASDPPSHASVRHGEPAMSSGYDERAEARLTKRAGERSGNAGDDTILTGTEASGGKTLGAMRYVLGISLIAIIVIFAALLLIYR</sequence>
<feature type="transmembrane region" description="Helical" evidence="2">
    <location>
        <begin position="112"/>
        <end position="132"/>
    </location>
</feature>
<evidence type="ECO:0000256" key="1">
    <source>
        <dbReference type="SAM" id="MobiDB-lite"/>
    </source>
</evidence>
<dbReference type="RefSeq" id="WP_281043548.1">
    <property type="nucleotide sequence ID" value="NZ_JARYGZ010000001.1"/>
</dbReference>
<protein>
    <submittedName>
        <fullName evidence="3">Uncharacterized protein</fullName>
    </submittedName>
</protein>
<evidence type="ECO:0000313" key="4">
    <source>
        <dbReference type="Proteomes" id="UP001160625"/>
    </source>
</evidence>
<evidence type="ECO:0000313" key="3">
    <source>
        <dbReference type="EMBL" id="MDH7638232.1"/>
    </source>
</evidence>
<proteinExistence type="predicted"/>
<feature type="compositionally biased region" description="Basic and acidic residues" evidence="1">
    <location>
        <begin position="71"/>
        <end position="85"/>
    </location>
</feature>
<reference evidence="3" key="1">
    <citation type="submission" date="2023-04" db="EMBL/GenBank/DDBJ databases">
        <title>Sphingomonas sp. MAHUQ-71 isolated from rice field.</title>
        <authorList>
            <person name="Huq M.A."/>
        </authorList>
    </citation>
    <scope>NUCLEOTIDE SEQUENCE</scope>
    <source>
        <strain evidence="3">MAHUQ-71</strain>
    </source>
</reference>
<keyword evidence="4" id="KW-1185">Reference proteome</keyword>
<organism evidence="3 4">
    <name type="scientific">Sphingomonas oryzagri</name>
    <dbReference type="NCBI Taxonomy" id="3042314"/>
    <lineage>
        <taxon>Bacteria</taxon>
        <taxon>Pseudomonadati</taxon>
        <taxon>Pseudomonadota</taxon>
        <taxon>Alphaproteobacteria</taxon>
        <taxon>Sphingomonadales</taxon>
        <taxon>Sphingomonadaceae</taxon>
        <taxon>Sphingomonas</taxon>
    </lineage>
</organism>
<dbReference type="EMBL" id="JARYGZ010000001">
    <property type="protein sequence ID" value="MDH7638232.1"/>
    <property type="molecule type" value="Genomic_DNA"/>
</dbReference>
<keyword evidence="2" id="KW-0812">Transmembrane</keyword>